<feature type="transmembrane region" description="Helical" evidence="4">
    <location>
        <begin position="7"/>
        <end position="24"/>
    </location>
</feature>
<reference evidence="7" key="1">
    <citation type="submission" date="2016-11" db="EMBL/GenBank/DDBJ databases">
        <authorList>
            <person name="Varghese N."/>
            <person name="Submissions S."/>
        </authorList>
    </citation>
    <scope>NUCLEOTIDE SEQUENCE [LARGE SCALE GENOMIC DNA]</scope>
    <source>
        <strain evidence="7">CGMCC 1.2749</strain>
    </source>
</reference>
<dbReference type="Pfam" id="PF01520">
    <property type="entry name" value="Amidase_3"/>
    <property type="match status" value="1"/>
</dbReference>
<evidence type="ECO:0000313" key="7">
    <source>
        <dbReference type="Proteomes" id="UP000184092"/>
    </source>
</evidence>
<dbReference type="EC" id="3.5.1.28" evidence="2"/>
<accession>A0A1M7PJ95</accession>
<evidence type="ECO:0000259" key="5">
    <source>
        <dbReference type="SMART" id="SM00646"/>
    </source>
</evidence>
<dbReference type="InterPro" id="IPR002508">
    <property type="entry name" value="MurNAc-LAA_cat"/>
</dbReference>
<dbReference type="SUPFAM" id="SSF53187">
    <property type="entry name" value="Zn-dependent exopeptidases"/>
    <property type="match status" value="1"/>
</dbReference>
<evidence type="ECO:0000256" key="3">
    <source>
        <dbReference type="ARBA" id="ARBA00022801"/>
    </source>
</evidence>
<comment type="catalytic activity">
    <reaction evidence="1">
        <text>Hydrolyzes the link between N-acetylmuramoyl residues and L-amino acid residues in certain cell-wall glycopeptides.</text>
        <dbReference type="EC" id="3.5.1.28"/>
    </reaction>
</comment>
<dbReference type="AlphaFoldDB" id="A0A1M7PJ95"/>
<organism evidence="6 7">
    <name type="scientific">Flavobacterium xinjiangense</name>
    <dbReference type="NCBI Taxonomy" id="178356"/>
    <lineage>
        <taxon>Bacteria</taxon>
        <taxon>Pseudomonadati</taxon>
        <taxon>Bacteroidota</taxon>
        <taxon>Flavobacteriia</taxon>
        <taxon>Flavobacteriales</taxon>
        <taxon>Flavobacteriaceae</taxon>
        <taxon>Flavobacterium</taxon>
    </lineage>
</organism>
<dbReference type="GO" id="GO:0008745">
    <property type="term" value="F:N-acetylmuramoyl-L-alanine amidase activity"/>
    <property type="evidence" value="ECO:0007669"/>
    <property type="project" value="UniProtKB-EC"/>
</dbReference>
<dbReference type="EMBL" id="FRCL01000018">
    <property type="protein sequence ID" value="SHN16944.1"/>
    <property type="molecule type" value="Genomic_DNA"/>
</dbReference>
<evidence type="ECO:0000313" key="6">
    <source>
        <dbReference type="EMBL" id="SHN16944.1"/>
    </source>
</evidence>
<dbReference type="STRING" id="178356.SAMN05216269_11824"/>
<evidence type="ECO:0000256" key="1">
    <source>
        <dbReference type="ARBA" id="ARBA00001561"/>
    </source>
</evidence>
<dbReference type="RefSeq" id="WP_244153847.1">
    <property type="nucleotide sequence ID" value="NZ_FRCL01000018.1"/>
</dbReference>
<keyword evidence="4" id="KW-0812">Transmembrane</keyword>
<dbReference type="PANTHER" id="PTHR30404">
    <property type="entry name" value="N-ACETYLMURAMOYL-L-ALANINE AMIDASE"/>
    <property type="match status" value="1"/>
</dbReference>
<evidence type="ECO:0000256" key="2">
    <source>
        <dbReference type="ARBA" id="ARBA00011901"/>
    </source>
</evidence>
<keyword evidence="3" id="KW-0378">Hydrolase</keyword>
<feature type="domain" description="MurNAc-LAA" evidence="5">
    <location>
        <begin position="91"/>
        <end position="249"/>
    </location>
</feature>
<protein>
    <recommendedName>
        <fullName evidence="2">N-acetylmuramoyl-L-alanine amidase</fullName>
        <ecNumber evidence="2">3.5.1.28</ecNumber>
    </recommendedName>
</protein>
<dbReference type="PANTHER" id="PTHR30404:SF0">
    <property type="entry name" value="N-ACETYLMURAMOYL-L-ALANINE AMIDASE AMIC"/>
    <property type="match status" value="1"/>
</dbReference>
<dbReference type="InterPro" id="IPR050695">
    <property type="entry name" value="N-acetylmuramoyl_amidase_3"/>
</dbReference>
<dbReference type="CDD" id="cd02696">
    <property type="entry name" value="MurNAc-LAA"/>
    <property type="match status" value="1"/>
</dbReference>
<dbReference type="GO" id="GO:0030288">
    <property type="term" value="C:outer membrane-bounded periplasmic space"/>
    <property type="evidence" value="ECO:0007669"/>
    <property type="project" value="TreeGrafter"/>
</dbReference>
<dbReference type="Gene3D" id="3.40.630.40">
    <property type="entry name" value="Zn-dependent exopeptidases"/>
    <property type="match status" value="1"/>
</dbReference>
<dbReference type="Proteomes" id="UP000184092">
    <property type="component" value="Unassembled WGS sequence"/>
</dbReference>
<dbReference type="SMART" id="SM00646">
    <property type="entry name" value="Ami_3"/>
    <property type="match status" value="1"/>
</dbReference>
<dbReference type="GO" id="GO:0009253">
    <property type="term" value="P:peptidoglycan catabolic process"/>
    <property type="evidence" value="ECO:0007669"/>
    <property type="project" value="InterPro"/>
</dbReference>
<evidence type="ECO:0000256" key="4">
    <source>
        <dbReference type="SAM" id="Phobius"/>
    </source>
</evidence>
<proteinExistence type="predicted"/>
<keyword evidence="4" id="KW-1133">Transmembrane helix</keyword>
<gene>
    <name evidence="6" type="ORF">SAMN05216269_11824</name>
</gene>
<sequence length="386" mass="43572">MKISKEINVKFLFIILFFSLNIISQSSRNFVIILDAGHGGKDPGNSYNGFVEKDIALKTTLKVEKYLQRDRDIQVVYTRKKDVFIELRERPKVANNIDANLFISIHCNSVSNATPYGTETFVMGLARSNTNFEIAKKENSVILLEKNYKKSYKGFDPNKPETLIGLKIMQEEYLNRSISLASKIEKNFTSKLNRKSRGIKQTPLWVLDAAYMPSVLIELGFLSNKEEGLYLNSESGQDKMAETIADAIISYKRQYFEIDSDEPALERSTKNQRKDTATILKNKTSKETVSAQKKTVDKVSSGVVFKVQIATSKKSIKLVPVNFKGLKNVSLSTENGIFFKYNYSSTSDYTTAKQNLEIAKSKGFPSAYLVAFKNGEKISIQEAVKL</sequence>
<keyword evidence="4" id="KW-0472">Membrane</keyword>
<name>A0A1M7PJ95_9FLAO</name>
<keyword evidence="7" id="KW-1185">Reference proteome</keyword>
<dbReference type="FunFam" id="3.40.630.40:FF:000005">
    <property type="entry name" value="N-acetylmuramoyl-L-alanine amidase (AmiA)"/>
    <property type="match status" value="1"/>
</dbReference>